<dbReference type="PIRSF" id="PIRSF006755">
    <property type="entry name" value="DTB_synth"/>
    <property type="match status" value="1"/>
</dbReference>
<dbReference type="GO" id="GO:0000287">
    <property type="term" value="F:magnesium ion binding"/>
    <property type="evidence" value="ECO:0007669"/>
    <property type="project" value="UniProtKB-UniRule"/>
</dbReference>
<organism evidence="9 10">
    <name type="scientific">Bacterioplanes sanyensis</name>
    <dbReference type="NCBI Taxonomy" id="1249553"/>
    <lineage>
        <taxon>Bacteria</taxon>
        <taxon>Pseudomonadati</taxon>
        <taxon>Pseudomonadota</taxon>
        <taxon>Gammaproteobacteria</taxon>
        <taxon>Oceanospirillales</taxon>
        <taxon>Oceanospirillaceae</taxon>
        <taxon>Bacterioplanes</taxon>
    </lineage>
</organism>
<dbReference type="GO" id="GO:0042803">
    <property type="term" value="F:protein homodimerization activity"/>
    <property type="evidence" value="ECO:0007669"/>
    <property type="project" value="UniProtKB-ARBA"/>
</dbReference>
<dbReference type="EMBL" id="CP022530">
    <property type="protein sequence ID" value="ASP37234.1"/>
    <property type="molecule type" value="Genomic_DNA"/>
</dbReference>
<evidence type="ECO:0000256" key="4">
    <source>
        <dbReference type="ARBA" id="ARBA00022741"/>
    </source>
</evidence>
<comment type="function">
    <text evidence="8">Catalyzes a mechanistically unusual reaction, the ATP-dependent insertion of CO2 between the N7 and N8 nitrogen atoms of 7,8-diaminopelargonic acid (DAPA, also called 7,8-diammoniononanoate) to form a ureido ring.</text>
</comment>
<dbReference type="Proteomes" id="UP000202440">
    <property type="component" value="Chromosome"/>
</dbReference>
<feature type="binding site" evidence="8">
    <location>
        <position position="16"/>
    </location>
    <ligand>
        <name>Mg(2+)</name>
        <dbReference type="ChEBI" id="CHEBI:18420"/>
    </ligand>
</feature>
<dbReference type="GO" id="GO:0004141">
    <property type="term" value="F:dethiobiotin synthase activity"/>
    <property type="evidence" value="ECO:0007669"/>
    <property type="project" value="UniProtKB-UniRule"/>
</dbReference>
<accession>A0A222FFF9</accession>
<comment type="similarity">
    <text evidence="8">Belongs to the dethiobiotin synthetase family.</text>
</comment>
<evidence type="ECO:0000256" key="1">
    <source>
        <dbReference type="ARBA" id="ARBA00022490"/>
    </source>
</evidence>
<keyword evidence="7 8" id="KW-0460">Magnesium</keyword>
<protein>
    <recommendedName>
        <fullName evidence="8">ATP-dependent dethiobiotin synthetase BioD</fullName>
        <ecNumber evidence="8">6.3.3.3</ecNumber>
    </recommendedName>
    <alternativeName>
        <fullName evidence="8">DTB synthetase</fullName>
        <shortName evidence="8">DTBS</shortName>
    </alternativeName>
    <alternativeName>
        <fullName evidence="8">Dethiobiotin synthase</fullName>
    </alternativeName>
</protein>
<name>A0A222FFF9_9GAMM</name>
<feature type="binding site" evidence="8">
    <location>
        <begin position="116"/>
        <end position="119"/>
    </location>
    <ligand>
        <name>ATP</name>
        <dbReference type="ChEBI" id="CHEBI:30616"/>
    </ligand>
</feature>
<comment type="cofactor">
    <cofactor evidence="8">
        <name>Mg(2+)</name>
        <dbReference type="ChEBI" id="CHEBI:18420"/>
    </cofactor>
</comment>
<dbReference type="InterPro" id="IPR027417">
    <property type="entry name" value="P-loop_NTPase"/>
</dbReference>
<comment type="subunit">
    <text evidence="8">Homodimer.</text>
</comment>
<keyword evidence="6 8" id="KW-0067">ATP-binding</keyword>
<dbReference type="AlphaFoldDB" id="A0A222FFF9"/>
<proteinExistence type="inferred from homology"/>
<feature type="binding site" evidence="8">
    <location>
        <position position="54"/>
    </location>
    <ligand>
        <name>ATP</name>
        <dbReference type="ChEBI" id="CHEBI:30616"/>
    </ligand>
</feature>
<dbReference type="GO" id="GO:0005524">
    <property type="term" value="F:ATP binding"/>
    <property type="evidence" value="ECO:0007669"/>
    <property type="project" value="UniProtKB-UniRule"/>
</dbReference>
<keyword evidence="1 8" id="KW-0963">Cytoplasm</keyword>
<dbReference type="GO" id="GO:0009102">
    <property type="term" value="P:biotin biosynthetic process"/>
    <property type="evidence" value="ECO:0007669"/>
    <property type="project" value="UniProtKB-UniRule"/>
</dbReference>
<feature type="binding site" evidence="8">
    <location>
        <begin position="12"/>
        <end position="17"/>
    </location>
    <ligand>
        <name>ATP</name>
        <dbReference type="ChEBI" id="CHEBI:30616"/>
    </ligand>
</feature>
<dbReference type="OrthoDB" id="9802097at2"/>
<gene>
    <name evidence="8 9" type="primary">bioD</name>
    <name evidence="9" type="ORF">CHH28_00375</name>
</gene>
<dbReference type="PANTHER" id="PTHR43210:SF5">
    <property type="entry name" value="DETHIOBIOTIN SYNTHETASE"/>
    <property type="match status" value="1"/>
</dbReference>
<evidence type="ECO:0000256" key="6">
    <source>
        <dbReference type="ARBA" id="ARBA00022840"/>
    </source>
</evidence>
<dbReference type="UniPathway" id="UPA00078">
    <property type="reaction ID" value="UER00161"/>
</dbReference>
<evidence type="ECO:0000313" key="9">
    <source>
        <dbReference type="EMBL" id="ASP37234.1"/>
    </source>
</evidence>
<evidence type="ECO:0000256" key="8">
    <source>
        <dbReference type="HAMAP-Rule" id="MF_00336"/>
    </source>
</evidence>
<dbReference type="EC" id="6.3.3.3" evidence="8"/>
<evidence type="ECO:0000313" key="10">
    <source>
        <dbReference type="Proteomes" id="UP000202440"/>
    </source>
</evidence>
<dbReference type="RefSeq" id="WP_094058452.1">
    <property type="nucleotide sequence ID" value="NZ_CP022530.1"/>
</dbReference>
<keyword evidence="10" id="KW-1185">Reference proteome</keyword>
<evidence type="ECO:0000256" key="2">
    <source>
        <dbReference type="ARBA" id="ARBA00022598"/>
    </source>
</evidence>
<comment type="catalytic activity">
    <reaction evidence="8">
        <text>(7R,8S)-7,8-diammoniononanoate + CO2 + ATP = (4R,5S)-dethiobiotin + ADP + phosphate + 3 H(+)</text>
        <dbReference type="Rhea" id="RHEA:15805"/>
        <dbReference type="ChEBI" id="CHEBI:15378"/>
        <dbReference type="ChEBI" id="CHEBI:16526"/>
        <dbReference type="ChEBI" id="CHEBI:30616"/>
        <dbReference type="ChEBI" id="CHEBI:43474"/>
        <dbReference type="ChEBI" id="CHEBI:149469"/>
        <dbReference type="ChEBI" id="CHEBI:149473"/>
        <dbReference type="ChEBI" id="CHEBI:456216"/>
        <dbReference type="EC" id="6.3.3.3"/>
    </reaction>
</comment>
<feature type="binding site" evidence="8">
    <location>
        <position position="54"/>
    </location>
    <ligand>
        <name>Mg(2+)</name>
        <dbReference type="ChEBI" id="CHEBI:18420"/>
    </ligand>
</feature>
<keyword evidence="2 8" id="KW-0436">Ligase</keyword>
<feature type="binding site" evidence="8">
    <location>
        <position position="116"/>
    </location>
    <ligand>
        <name>Mg(2+)</name>
        <dbReference type="ChEBI" id="CHEBI:18420"/>
    </ligand>
</feature>
<evidence type="ECO:0000256" key="5">
    <source>
        <dbReference type="ARBA" id="ARBA00022756"/>
    </source>
</evidence>
<evidence type="ECO:0000256" key="7">
    <source>
        <dbReference type="ARBA" id="ARBA00022842"/>
    </source>
</evidence>
<dbReference type="PANTHER" id="PTHR43210">
    <property type="entry name" value="DETHIOBIOTIN SYNTHETASE"/>
    <property type="match status" value="1"/>
</dbReference>
<dbReference type="NCBIfam" id="TIGR00347">
    <property type="entry name" value="bioD"/>
    <property type="match status" value="1"/>
</dbReference>
<keyword evidence="5 8" id="KW-0093">Biotin biosynthesis</keyword>
<evidence type="ECO:0000256" key="3">
    <source>
        <dbReference type="ARBA" id="ARBA00022723"/>
    </source>
</evidence>
<dbReference type="SUPFAM" id="SSF52540">
    <property type="entry name" value="P-loop containing nucleoside triphosphate hydrolases"/>
    <property type="match status" value="1"/>
</dbReference>
<comment type="caution">
    <text evidence="8">Lacks conserved residue(s) required for the propagation of feature annotation.</text>
</comment>
<dbReference type="HAMAP" id="MF_00336">
    <property type="entry name" value="BioD"/>
    <property type="match status" value="1"/>
</dbReference>
<keyword evidence="4 8" id="KW-0547">Nucleotide-binding</keyword>
<dbReference type="CDD" id="cd03109">
    <property type="entry name" value="DTBS"/>
    <property type="match status" value="1"/>
</dbReference>
<reference evidence="9 10" key="1">
    <citation type="submission" date="2017-07" db="EMBL/GenBank/DDBJ databases">
        <title>Annotated genome sequence of Bacterioplanes sanyensis isolated from Red Sea.</title>
        <authorList>
            <person name="Rehman Z.U."/>
        </authorList>
    </citation>
    <scope>NUCLEOTIDE SEQUENCE [LARGE SCALE GENOMIC DNA]</scope>
    <source>
        <strain evidence="9 10">NV9</strain>
    </source>
</reference>
<comment type="pathway">
    <text evidence="8">Cofactor biosynthesis; biotin biosynthesis; biotin from 7,8-diaminononanoate: step 1/2.</text>
</comment>
<dbReference type="GO" id="GO:0005829">
    <property type="term" value="C:cytosol"/>
    <property type="evidence" value="ECO:0007669"/>
    <property type="project" value="TreeGrafter"/>
</dbReference>
<dbReference type="FunFam" id="3.40.50.300:FF:000292">
    <property type="entry name" value="ATP-dependent dethiobiotin synthetase BioD"/>
    <property type="match status" value="1"/>
</dbReference>
<dbReference type="Gene3D" id="3.40.50.300">
    <property type="entry name" value="P-loop containing nucleotide triphosphate hydrolases"/>
    <property type="match status" value="1"/>
</dbReference>
<feature type="active site" evidence="8">
    <location>
        <position position="37"/>
    </location>
</feature>
<comment type="subcellular location">
    <subcellularLocation>
        <location evidence="8">Cytoplasm</location>
    </subcellularLocation>
</comment>
<keyword evidence="3 8" id="KW-0479">Metal-binding</keyword>
<sequence>MARFFVTGTDTDAGKTLISAALLFKARQQGLSTFGLKPVAAGCERHQGQWCNDDAKLLRYYSSQQHAYHVHNPIALPAAIAPHIAAAQQQQTLSVSQLLSVCQPSLAVEADFHLTEGAGGWLVPLNDGTQGTIETLADFAIRLDVPVVLVVGLKLGAINHALLTAQMLMAHQRSVVGWVANAIQPDMQVQTENIQFLRRWFAQNNIPCLGEVPHCAGIDAYDEQQLAKVAEALSLPADR</sequence>
<dbReference type="Pfam" id="PF13500">
    <property type="entry name" value="AAA_26"/>
    <property type="match status" value="1"/>
</dbReference>
<dbReference type="InterPro" id="IPR004472">
    <property type="entry name" value="DTB_synth_BioD"/>
</dbReference>
<dbReference type="KEGG" id="bsan:CHH28_00375"/>